<dbReference type="InterPro" id="IPR051199">
    <property type="entry name" value="LPS_LOS_Heptosyltrfase"/>
</dbReference>
<accession>A0A0G0PW68</accession>
<evidence type="ECO:0000313" key="3">
    <source>
        <dbReference type="EMBL" id="KKR32133.1"/>
    </source>
</evidence>
<dbReference type="PANTHER" id="PTHR30160:SF1">
    <property type="entry name" value="LIPOPOLYSACCHARIDE 1,2-N-ACETYLGLUCOSAMINETRANSFERASE-RELATED"/>
    <property type="match status" value="1"/>
</dbReference>
<evidence type="ECO:0000256" key="1">
    <source>
        <dbReference type="ARBA" id="ARBA00022676"/>
    </source>
</evidence>
<name>A0A0G0PW68_9BACT</name>
<dbReference type="Gene3D" id="3.40.50.2000">
    <property type="entry name" value="Glycogen Phosphorylase B"/>
    <property type="match status" value="2"/>
</dbReference>
<dbReference type="PANTHER" id="PTHR30160">
    <property type="entry name" value="TETRAACYLDISACCHARIDE 4'-KINASE-RELATED"/>
    <property type="match status" value="1"/>
</dbReference>
<dbReference type="AlphaFoldDB" id="A0A0G0PW68"/>
<comment type="caution">
    <text evidence="3">The sequence shown here is derived from an EMBL/GenBank/DDBJ whole genome shotgun (WGS) entry which is preliminary data.</text>
</comment>
<gene>
    <name evidence="3" type="ORF">UT63_C0051G0015</name>
</gene>
<dbReference type="InterPro" id="IPR002201">
    <property type="entry name" value="Glyco_trans_9"/>
</dbReference>
<dbReference type="GO" id="GO:0005829">
    <property type="term" value="C:cytosol"/>
    <property type="evidence" value="ECO:0007669"/>
    <property type="project" value="TreeGrafter"/>
</dbReference>
<dbReference type="GO" id="GO:0008713">
    <property type="term" value="F:ADP-heptose-lipopolysaccharide heptosyltransferase activity"/>
    <property type="evidence" value="ECO:0007669"/>
    <property type="project" value="TreeGrafter"/>
</dbReference>
<dbReference type="Proteomes" id="UP000034539">
    <property type="component" value="Unassembled WGS sequence"/>
</dbReference>
<dbReference type="CDD" id="cd03789">
    <property type="entry name" value="GT9_LPS_heptosyltransferase"/>
    <property type="match status" value="1"/>
</dbReference>
<dbReference type="SUPFAM" id="SSF53756">
    <property type="entry name" value="UDP-Glycosyltransferase/glycogen phosphorylase"/>
    <property type="match status" value="1"/>
</dbReference>
<protein>
    <submittedName>
        <fullName evidence="3">Glycosyl transferase family 9</fullName>
    </submittedName>
</protein>
<proteinExistence type="predicted"/>
<dbReference type="PATRIC" id="fig|1618450.3.peg.989"/>
<organism evidence="3 4">
    <name type="scientific">Candidatus Gottesmanbacteria bacterium GW2011_GWC2_39_8</name>
    <dbReference type="NCBI Taxonomy" id="1618450"/>
    <lineage>
        <taxon>Bacteria</taxon>
        <taxon>Candidatus Gottesmaniibacteriota</taxon>
    </lineage>
</organism>
<reference evidence="3 4" key="1">
    <citation type="journal article" date="2015" name="Nature">
        <title>rRNA introns, odd ribosomes, and small enigmatic genomes across a large radiation of phyla.</title>
        <authorList>
            <person name="Brown C.T."/>
            <person name="Hug L.A."/>
            <person name="Thomas B.C."/>
            <person name="Sharon I."/>
            <person name="Castelle C.J."/>
            <person name="Singh A."/>
            <person name="Wilkins M.J."/>
            <person name="Williams K.H."/>
            <person name="Banfield J.F."/>
        </authorList>
    </citation>
    <scope>NUCLEOTIDE SEQUENCE [LARGE SCALE GENOMIC DNA]</scope>
</reference>
<keyword evidence="1" id="KW-0328">Glycosyltransferase</keyword>
<dbReference type="EMBL" id="LBXN01000051">
    <property type="protein sequence ID" value="KKR32133.1"/>
    <property type="molecule type" value="Genomic_DNA"/>
</dbReference>
<evidence type="ECO:0000313" key="4">
    <source>
        <dbReference type="Proteomes" id="UP000034539"/>
    </source>
</evidence>
<sequence length="292" mass="32783">MPPTAGVGEKEDYPNNQDQQNNFFAKMKREQFDIAIQLHGGGRYSNPFIRNLGAKITVGLKTPDAIPLDISIPYIYYQNEIFRYMEVISVLGIKAYEFKAEIKVTEKDRREAIKQASSDKKFVILHPGATDIKRRWLPLYFAKVGDELSDMGYKVMVTGVEKERKIAGEVISEMRNGALNLCGKLSMGGLSGLISLSSLMVANDTGPLHLAYVLGTPTVGIYWCGNMINGTPPLREKWRAIPSWTTTCPLCGEDFAKNFPYRNNYGRCKHETSFVSSVTPEEVIFHVKDLLN</sequence>
<keyword evidence="2 3" id="KW-0808">Transferase</keyword>
<evidence type="ECO:0000256" key="2">
    <source>
        <dbReference type="ARBA" id="ARBA00022679"/>
    </source>
</evidence>
<dbReference type="Pfam" id="PF01075">
    <property type="entry name" value="Glyco_transf_9"/>
    <property type="match status" value="1"/>
</dbReference>
<dbReference type="GO" id="GO:0009244">
    <property type="term" value="P:lipopolysaccharide core region biosynthetic process"/>
    <property type="evidence" value="ECO:0007669"/>
    <property type="project" value="TreeGrafter"/>
</dbReference>